<protein>
    <submittedName>
        <fullName evidence="3">Uncharacterized protein</fullName>
    </submittedName>
</protein>
<accession>A0A0F9B990</accession>
<keyword evidence="2" id="KW-0812">Transmembrane</keyword>
<comment type="caution">
    <text evidence="3">The sequence shown here is derived from an EMBL/GenBank/DDBJ whole genome shotgun (WGS) entry which is preliminary data.</text>
</comment>
<feature type="region of interest" description="Disordered" evidence="1">
    <location>
        <begin position="45"/>
        <end position="65"/>
    </location>
</feature>
<feature type="non-terminal residue" evidence="3">
    <location>
        <position position="172"/>
    </location>
</feature>
<feature type="transmembrane region" description="Helical" evidence="2">
    <location>
        <begin position="96"/>
        <end position="116"/>
    </location>
</feature>
<proteinExistence type="predicted"/>
<evidence type="ECO:0000256" key="2">
    <source>
        <dbReference type="SAM" id="Phobius"/>
    </source>
</evidence>
<reference evidence="3" key="1">
    <citation type="journal article" date="2015" name="Nature">
        <title>Complex archaea that bridge the gap between prokaryotes and eukaryotes.</title>
        <authorList>
            <person name="Spang A."/>
            <person name="Saw J.H."/>
            <person name="Jorgensen S.L."/>
            <person name="Zaremba-Niedzwiedzka K."/>
            <person name="Martijn J."/>
            <person name="Lind A.E."/>
            <person name="van Eijk R."/>
            <person name="Schleper C."/>
            <person name="Guy L."/>
            <person name="Ettema T.J."/>
        </authorList>
    </citation>
    <scope>NUCLEOTIDE SEQUENCE</scope>
</reference>
<organism evidence="3">
    <name type="scientific">marine sediment metagenome</name>
    <dbReference type="NCBI Taxonomy" id="412755"/>
    <lineage>
        <taxon>unclassified sequences</taxon>
        <taxon>metagenomes</taxon>
        <taxon>ecological metagenomes</taxon>
    </lineage>
</organism>
<evidence type="ECO:0000256" key="1">
    <source>
        <dbReference type="SAM" id="MobiDB-lite"/>
    </source>
</evidence>
<evidence type="ECO:0000313" key="3">
    <source>
        <dbReference type="EMBL" id="KKL18190.1"/>
    </source>
</evidence>
<keyword evidence="2" id="KW-1133">Transmembrane helix</keyword>
<name>A0A0F9B990_9ZZZZ</name>
<keyword evidence="2" id="KW-0472">Membrane</keyword>
<dbReference type="AlphaFoldDB" id="A0A0F9B990"/>
<gene>
    <name evidence="3" type="ORF">LCGC14_2478010</name>
</gene>
<sequence length="172" mass="18850">MKKAVYRLILFAAITAFVLCLSPSVKAEPNDTQTNQTQYIASDTKTLPNADKPEPAPHQKSAVSKENSQLQLAKEQLRGDFYKDSQDNLNSALNTLFTITIAVILSAFGVIAYFIFKDKRDYKDAVEAAKEAALSEGLKFIYIGNVPGSNAVHTLCPGCGKTLVERSGYRIN</sequence>
<dbReference type="EMBL" id="LAZR01038963">
    <property type="protein sequence ID" value="KKL18190.1"/>
    <property type="molecule type" value="Genomic_DNA"/>
</dbReference>